<dbReference type="Gene3D" id="3.30.2140.10">
    <property type="entry name" value="Arylamine N-acetyltransferase"/>
    <property type="match status" value="1"/>
</dbReference>
<comment type="similarity">
    <text evidence="1 2">Belongs to the arylamine N-acetyltransferase family.</text>
</comment>
<dbReference type="EMBL" id="QQRQ01000013">
    <property type="protein sequence ID" value="RFT06269.1"/>
    <property type="molecule type" value="Genomic_DNA"/>
</dbReference>
<dbReference type="OrthoDB" id="7181050at2"/>
<dbReference type="InterPro" id="IPR038765">
    <property type="entry name" value="Papain-like_cys_pep_sf"/>
</dbReference>
<evidence type="ECO:0000256" key="1">
    <source>
        <dbReference type="ARBA" id="ARBA00006547"/>
    </source>
</evidence>
<comment type="caution">
    <text evidence="3">The sequence shown here is derived from an EMBL/GenBank/DDBJ whole genome shotgun (WGS) entry which is preliminary data.</text>
</comment>
<reference evidence="3 4" key="1">
    <citation type="submission" date="2018-07" db="EMBL/GenBank/DDBJ databases">
        <title>GABA Modulating Bacteria of the Human Gut Microbiota.</title>
        <authorList>
            <person name="Strandwitz P."/>
            <person name="Kim K.H."/>
            <person name="Terekhova D."/>
            <person name="Liu J.K."/>
            <person name="Sharma A."/>
            <person name="Levering J."/>
            <person name="Mcdonald D."/>
            <person name="Dietrich D."/>
            <person name="Ramadhar T.R."/>
            <person name="Lekbua A."/>
            <person name="Mroue N."/>
            <person name="Liston C."/>
            <person name="Stewart E.J."/>
            <person name="Dubin M.J."/>
            <person name="Zengler K."/>
            <person name="Knight R."/>
            <person name="Gilbert J.A."/>
            <person name="Clardy J."/>
            <person name="Lewis K."/>
        </authorList>
    </citation>
    <scope>NUCLEOTIDE SEQUENCE [LARGE SCALE GENOMIC DNA]</scope>
    <source>
        <strain evidence="3 4">KLE1738</strain>
    </source>
</reference>
<accession>A0A3E2B2N0</accession>
<dbReference type="GO" id="GO:0016407">
    <property type="term" value="F:acetyltransferase activity"/>
    <property type="evidence" value="ECO:0007669"/>
    <property type="project" value="InterPro"/>
</dbReference>
<evidence type="ECO:0000313" key="3">
    <source>
        <dbReference type="EMBL" id="RFT06269.1"/>
    </source>
</evidence>
<dbReference type="AlphaFoldDB" id="A0A3E2B2N0"/>
<sequence length="289" mass="32981">MMGKTAALPERRGTMELNARNGPKMTEEQITAYLARIGISSPVPLTLEGLGKLQMAHRLTVPFENLDIVAGRPLSLELPHLYDKIVRRRQGGVCAELNTLYNWLLYSLGFQVTSYNARMLSPDTYLFRRHRILAVRLAGGTYTTDVGFATENARVPLLLAEGVVQRDGHCTYRYQQEEFYGWVQCQRRPGHDWERIQAFTLEPQIDRDFDPVLFFFEKSPASNMNQFPRPSLYTPEGMLALRRHVFQVERQGLVVQATPTTPAEELRLIREVFHLDPAGIYEDAPAEGK</sequence>
<organism evidence="3 4">
    <name type="scientific">Evtepia gabavorous</name>
    <dbReference type="NCBI Taxonomy" id="2211183"/>
    <lineage>
        <taxon>Bacteria</taxon>
        <taxon>Bacillati</taxon>
        <taxon>Bacillota</taxon>
        <taxon>Clostridia</taxon>
        <taxon>Eubacteriales</taxon>
        <taxon>Evtepia</taxon>
    </lineage>
</organism>
<dbReference type="Gene3D" id="2.40.128.150">
    <property type="entry name" value="Cysteine proteinases"/>
    <property type="match status" value="1"/>
</dbReference>
<keyword evidence="4" id="KW-1185">Reference proteome</keyword>
<dbReference type="Pfam" id="PF00797">
    <property type="entry name" value="Acetyltransf_2"/>
    <property type="match status" value="1"/>
</dbReference>
<evidence type="ECO:0000313" key="4">
    <source>
        <dbReference type="Proteomes" id="UP000260649"/>
    </source>
</evidence>
<dbReference type="PRINTS" id="PR01543">
    <property type="entry name" value="ANATRNSFRASE"/>
</dbReference>
<name>A0A3E2B2N0_9FIRM</name>
<dbReference type="PANTHER" id="PTHR11786:SF0">
    <property type="entry name" value="ARYLAMINE N-ACETYLTRANSFERASE 4-RELATED"/>
    <property type="match status" value="1"/>
</dbReference>
<dbReference type="SUPFAM" id="SSF54001">
    <property type="entry name" value="Cysteine proteinases"/>
    <property type="match status" value="1"/>
</dbReference>
<dbReference type="InterPro" id="IPR001447">
    <property type="entry name" value="Arylamine_N-AcTrfase"/>
</dbReference>
<evidence type="ECO:0000256" key="2">
    <source>
        <dbReference type="RuleBase" id="RU003452"/>
    </source>
</evidence>
<keyword evidence="3" id="KW-0808">Transferase</keyword>
<dbReference type="Proteomes" id="UP000260649">
    <property type="component" value="Unassembled WGS sequence"/>
</dbReference>
<gene>
    <name evidence="3" type="ORF">DV520_08170</name>
</gene>
<proteinExistence type="inferred from homology"/>
<protein>
    <submittedName>
        <fullName evidence="3">Acetyltransferase</fullName>
    </submittedName>
</protein>
<dbReference type="PANTHER" id="PTHR11786">
    <property type="entry name" value="N-HYDROXYARYLAMINE O-ACETYLTRANSFERASE"/>
    <property type="match status" value="1"/>
</dbReference>